<dbReference type="Pfam" id="PF14292">
    <property type="entry name" value="SusE"/>
    <property type="match status" value="1"/>
</dbReference>
<proteinExistence type="predicted"/>
<accession>A0A1M4WRC2</accession>
<protein>
    <submittedName>
        <fullName evidence="3">SusE outer membrane protein</fullName>
    </submittedName>
</protein>
<feature type="chain" id="PRO_5009908158" evidence="1">
    <location>
        <begin position="21"/>
        <end position="369"/>
    </location>
</feature>
<dbReference type="STRING" id="1346286.SAMN05444362_102295"/>
<gene>
    <name evidence="3" type="ORF">SAMN05444362_102295</name>
</gene>
<sequence>MKIKNILFLMIAVLAFVSCSDDDEPGIPKYQASALTHPENGTAYELLQRDKNNTVFDLTWTSYKQSELGLGVPTYCVQVDIEGNNFKYAQILSQVAEVSEPTLETVYSAPIKVGDLNSMLAKTFNLTPYEPYNIEIRVITRIGDGDGYIPGSASNVFKAVVTPYEEVAVPEAIHLIGNMFGENSWDNSNTKFVMFRTANDEVNTYTGLFASGSEFKFIPQGYIGSWDFTYGGSDGTLSSSGGNITDITAAGYYTVTADIVNLKYTITPYDASDAAEYGDVELIGEFNSWADAGTIKLTKAAYDPHIWTADNVTLTAGKLKFRADAGWAMSWGGKTFPYGGGTGDDLVVEDGTYFVKFNDLTGLYVFFSK</sequence>
<evidence type="ECO:0000259" key="2">
    <source>
        <dbReference type="Pfam" id="PF14292"/>
    </source>
</evidence>
<feature type="domain" description="SusE outer membrane protein" evidence="2">
    <location>
        <begin position="21"/>
        <end position="138"/>
    </location>
</feature>
<dbReference type="AlphaFoldDB" id="A0A1M4WRC2"/>
<dbReference type="OrthoDB" id="1100554at2"/>
<organism evidence="3 4">
    <name type="scientific">Dysgonomonas macrotermitis</name>
    <dbReference type="NCBI Taxonomy" id="1346286"/>
    <lineage>
        <taxon>Bacteria</taxon>
        <taxon>Pseudomonadati</taxon>
        <taxon>Bacteroidota</taxon>
        <taxon>Bacteroidia</taxon>
        <taxon>Bacteroidales</taxon>
        <taxon>Dysgonomonadaceae</taxon>
        <taxon>Dysgonomonas</taxon>
    </lineage>
</organism>
<reference evidence="4" key="1">
    <citation type="submission" date="2016-11" db="EMBL/GenBank/DDBJ databases">
        <authorList>
            <person name="Varghese N."/>
            <person name="Submissions S."/>
        </authorList>
    </citation>
    <scope>NUCLEOTIDE SEQUENCE [LARGE SCALE GENOMIC DNA]</scope>
    <source>
        <strain evidence="4">DSM 27370</strain>
    </source>
</reference>
<dbReference type="RefSeq" id="WP_062176238.1">
    <property type="nucleotide sequence ID" value="NZ_BBXL01000002.1"/>
</dbReference>
<keyword evidence="4" id="KW-1185">Reference proteome</keyword>
<dbReference type="Proteomes" id="UP000184480">
    <property type="component" value="Unassembled WGS sequence"/>
</dbReference>
<evidence type="ECO:0000313" key="3">
    <source>
        <dbReference type="EMBL" id="SHE83764.1"/>
    </source>
</evidence>
<evidence type="ECO:0000256" key="1">
    <source>
        <dbReference type="SAM" id="SignalP"/>
    </source>
</evidence>
<evidence type="ECO:0000313" key="4">
    <source>
        <dbReference type="Proteomes" id="UP000184480"/>
    </source>
</evidence>
<dbReference type="EMBL" id="FQUC01000002">
    <property type="protein sequence ID" value="SHE83764.1"/>
    <property type="molecule type" value="Genomic_DNA"/>
</dbReference>
<name>A0A1M4WRC2_9BACT</name>
<feature type="signal peptide" evidence="1">
    <location>
        <begin position="1"/>
        <end position="20"/>
    </location>
</feature>
<dbReference type="Gene3D" id="2.60.40.3620">
    <property type="match status" value="1"/>
</dbReference>
<dbReference type="PROSITE" id="PS51257">
    <property type="entry name" value="PROKAR_LIPOPROTEIN"/>
    <property type="match status" value="1"/>
</dbReference>
<keyword evidence="1" id="KW-0732">Signal</keyword>
<dbReference type="InterPro" id="IPR025970">
    <property type="entry name" value="SusE"/>
</dbReference>